<dbReference type="FunFam" id="3.30.160.60:FF:002093">
    <property type="match status" value="1"/>
</dbReference>
<dbReference type="Pfam" id="PF00096">
    <property type="entry name" value="zf-C2H2"/>
    <property type="match status" value="12"/>
</dbReference>
<evidence type="ECO:0000256" key="11">
    <source>
        <dbReference type="ARBA" id="ARBA00023242"/>
    </source>
</evidence>
<feature type="domain" description="C2H2-type" evidence="15">
    <location>
        <begin position="420"/>
        <end position="447"/>
    </location>
</feature>
<evidence type="ECO:0000256" key="14">
    <source>
        <dbReference type="SAM" id="MobiDB-lite"/>
    </source>
</evidence>
<accession>A0A8C4SWV2</accession>
<keyword evidence="13" id="KW-0175">Coiled coil</keyword>
<feature type="region of interest" description="Disordered" evidence="14">
    <location>
        <begin position="185"/>
        <end position="230"/>
    </location>
</feature>
<evidence type="ECO:0000256" key="5">
    <source>
        <dbReference type="ARBA" id="ARBA00022737"/>
    </source>
</evidence>
<dbReference type="SUPFAM" id="SSF57667">
    <property type="entry name" value="beta-beta-alpha zinc fingers"/>
    <property type="match status" value="7"/>
</dbReference>
<dbReference type="Gene3D" id="3.30.160.60">
    <property type="entry name" value="Classic Zinc Finger"/>
    <property type="match status" value="12"/>
</dbReference>
<reference evidence="16" key="3">
    <citation type="submission" date="2025-09" db="UniProtKB">
        <authorList>
            <consortium name="Ensembl"/>
        </authorList>
    </citation>
    <scope>IDENTIFICATION</scope>
</reference>
<keyword evidence="5" id="KW-0677">Repeat</keyword>
<evidence type="ECO:0000256" key="3">
    <source>
        <dbReference type="ARBA" id="ARBA00006991"/>
    </source>
</evidence>
<comment type="function">
    <text evidence="1">May be involved in transcriptional regulation.</text>
</comment>
<dbReference type="RefSeq" id="XP_028672538.1">
    <property type="nucleotide sequence ID" value="XM_028816705.2"/>
</dbReference>
<evidence type="ECO:0000256" key="2">
    <source>
        <dbReference type="ARBA" id="ARBA00004123"/>
    </source>
</evidence>
<dbReference type="FunFam" id="3.30.160.60:FF:002343">
    <property type="entry name" value="Zinc finger protein 33A"/>
    <property type="match status" value="2"/>
</dbReference>
<dbReference type="GeneID" id="114662959"/>
<dbReference type="InterPro" id="IPR013087">
    <property type="entry name" value="Znf_C2H2_type"/>
</dbReference>
<name>A0A8C4SWV2_ERPCA</name>
<keyword evidence="9" id="KW-0238">DNA-binding</keyword>
<evidence type="ECO:0000256" key="4">
    <source>
        <dbReference type="ARBA" id="ARBA00022723"/>
    </source>
</evidence>
<evidence type="ECO:0000256" key="12">
    <source>
        <dbReference type="PROSITE-ProRule" id="PRU00042"/>
    </source>
</evidence>
<evidence type="ECO:0000256" key="13">
    <source>
        <dbReference type="SAM" id="Coils"/>
    </source>
</evidence>
<dbReference type="Ensembl" id="ENSECRT00000023366.1">
    <property type="protein sequence ID" value="ENSECRP00000022873.1"/>
    <property type="gene ID" value="ENSECRG00000015491.1"/>
</dbReference>
<keyword evidence="11" id="KW-0539">Nucleus</keyword>
<organism evidence="16 17">
    <name type="scientific">Erpetoichthys calabaricus</name>
    <name type="common">Rope fish</name>
    <name type="synonym">Calamoichthys calabaricus</name>
    <dbReference type="NCBI Taxonomy" id="27687"/>
    <lineage>
        <taxon>Eukaryota</taxon>
        <taxon>Metazoa</taxon>
        <taxon>Chordata</taxon>
        <taxon>Craniata</taxon>
        <taxon>Vertebrata</taxon>
        <taxon>Euteleostomi</taxon>
        <taxon>Actinopterygii</taxon>
        <taxon>Polypteriformes</taxon>
        <taxon>Polypteridae</taxon>
        <taxon>Erpetoichthys</taxon>
    </lineage>
</organism>
<evidence type="ECO:0000256" key="7">
    <source>
        <dbReference type="ARBA" id="ARBA00022833"/>
    </source>
</evidence>
<keyword evidence="10" id="KW-0804">Transcription</keyword>
<feature type="compositionally biased region" description="Basic and acidic residues" evidence="14">
    <location>
        <begin position="197"/>
        <end position="209"/>
    </location>
</feature>
<evidence type="ECO:0000256" key="10">
    <source>
        <dbReference type="ARBA" id="ARBA00023163"/>
    </source>
</evidence>
<dbReference type="GO" id="GO:0005654">
    <property type="term" value="C:nucleoplasm"/>
    <property type="evidence" value="ECO:0007669"/>
    <property type="project" value="UniProtKB-ARBA"/>
</dbReference>
<reference evidence="16" key="2">
    <citation type="submission" date="2025-08" db="UniProtKB">
        <authorList>
            <consortium name="Ensembl"/>
        </authorList>
    </citation>
    <scope>IDENTIFICATION</scope>
</reference>
<feature type="domain" description="C2H2-type" evidence="15">
    <location>
        <begin position="532"/>
        <end position="559"/>
    </location>
</feature>
<dbReference type="OrthoDB" id="3156061at2759"/>
<dbReference type="AlphaFoldDB" id="A0A8C4SWV2"/>
<keyword evidence="6 12" id="KW-0863">Zinc-finger</keyword>
<dbReference type="FunFam" id="3.30.160.60:FF:000862">
    <property type="entry name" value="zinc finger protein 697"/>
    <property type="match status" value="1"/>
</dbReference>
<dbReference type="Proteomes" id="UP000694620">
    <property type="component" value="Chromosome 12"/>
</dbReference>
<dbReference type="FunFam" id="3.30.160.60:FF:002716">
    <property type="entry name" value="Zinc finger protein 212"/>
    <property type="match status" value="1"/>
</dbReference>
<feature type="domain" description="C2H2-type" evidence="15">
    <location>
        <begin position="364"/>
        <end position="391"/>
    </location>
</feature>
<keyword evidence="17" id="KW-1185">Reference proteome</keyword>
<sequence>MDEEGTCHSLKQYFISSIEKTAKATSRNVLLKLAELNKGVLPPYDNKKGKQESKLLNSGGLYEGYLPQIIEQEVKAAAADIMLYELETFVNNQRKDFQSTISAFEKEIESLKHQLETSRRDLALAQKLASSKEKIHRTQPASDRDALFNVSGEAACPGSEAGESSQHLITSSSFSFSRERLECKPGPDQLECTGISKSDHPTTQDDHGETNTYVKKQTRGDQGPPKAAFQASEEMADLGLCLLEVSSMTEQGSVKSEDNPERISRYIKQEDPEAELTLFSGGAIKHESVIVKEEEEVMVHIKEEESEVELSPIVKTEMLDVECTAEDTMSVCKGKEMDLADIQGGLSSSHQECEPEGESAKKPYQCMECRKTFSRATHLKKHQTIHTGEKPYHCTECGKAFSLAAYLKQHKRIHTGEKPYECKVCGKTFSHKISFKYHEKIHTGEKTCECNECGKTFIWATDLRRHLLIHTEDKPYQCKECGKTFSNNVRLKCHQRIHTGEKPYQCVECGKTFNHNISLIRHHRVHSGEQPYECTECGKTFLHKVSLKQHQRFHTGEKLYPCPECSRIFSQNVRLKQHLRTHTGERPYQCTECGKSFTQSVSLKQHLRIHTGEKPYQCLECGKSFSHASNLKQHQTIHTRQKPFQCIECGKTFTQNVSLRQHQRIHTKEKPFQCTECGITFSWTSSLKQHQKIHKR</sequence>
<protein>
    <submittedName>
        <fullName evidence="16">Zinc finger protein 70-like</fullName>
    </submittedName>
</protein>
<evidence type="ECO:0000313" key="16">
    <source>
        <dbReference type="Ensembl" id="ENSECRP00000022873.1"/>
    </source>
</evidence>
<feature type="domain" description="C2H2-type" evidence="15">
    <location>
        <begin position="476"/>
        <end position="503"/>
    </location>
</feature>
<evidence type="ECO:0000313" key="17">
    <source>
        <dbReference type="Proteomes" id="UP000694620"/>
    </source>
</evidence>
<keyword evidence="8" id="KW-0805">Transcription regulation</keyword>
<dbReference type="PANTHER" id="PTHR24377">
    <property type="entry name" value="IP01015P-RELATED"/>
    <property type="match status" value="1"/>
</dbReference>
<feature type="domain" description="C2H2-type" evidence="15">
    <location>
        <begin position="392"/>
        <end position="419"/>
    </location>
</feature>
<feature type="domain" description="C2H2-type" evidence="15">
    <location>
        <begin position="672"/>
        <end position="696"/>
    </location>
</feature>
<feature type="domain" description="C2H2-type" evidence="15">
    <location>
        <begin position="644"/>
        <end position="671"/>
    </location>
</feature>
<dbReference type="FunFam" id="3.30.160.60:FF:002090">
    <property type="entry name" value="Zinc finger protein 473"/>
    <property type="match status" value="1"/>
</dbReference>
<comment type="subcellular location">
    <subcellularLocation>
        <location evidence="2">Nucleus</location>
    </subcellularLocation>
</comment>
<evidence type="ECO:0000256" key="1">
    <source>
        <dbReference type="ARBA" id="ARBA00003767"/>
    </source>
</evidence>
<dbReference type="FunFam" id="3.30.160.60:FF:000666">
    <property type="entry name" value="RB-associated KRAB zinc finger protein-like"/>
    <property type="match status" value="1"/>
</dbReference>
<evidence type="ECO:0000256" key="6">
    <source>
        <dbReference type="ARBA" id="ARBA00022771"/>
    </source>
</evidence>
<keyword evidence="4" id="KW-0479">Metal-binding</keyword>
<dbReference type="PROSITE" id="PS00028">
    <property type="entry name" value="ZINC_FINGER_C2H2_1"/>
    <property type="match status" value="12"/>
</dbReference>
<proteinExistence type="inferred from homology"/>
<dbReference type="GO" id="GO:0003677">
    <property type="term" value="F:DNA binding"/>
    <property type="evidence" value="ECO:0007669"/>
    <property type="project" value="UniProtKB-KW"/>
</dbReference>
<dbReference type="GeneTree" id="ENSGT00940000161954"/>
<dbReference type="GO" id="GO:0008270">
    <property type="term" value="F:zinc ion binding"/>
    <property type="evidence" value="ECO:0007669"/>
    <property type="project" value="UniProtKB-KW"/>
</dbReference>
<feature type="domain" description="C2H2-type" evidence="15">
    <location>
        <begin position="504"/>
        <end position="531"/>
    </location>
</feature>
<feature type="domain" description="C2H2-type" evidence="15">
    <location>
        <begin position="616"/>
        <end position="643"/>
    </location>
</feature>
<dbReference type="FunFam" id="3.30.160.60:FF:000097">
    <property type="entry name" value="Zinc finger protein"/>
    <property type="match status" value="1"/>
</dbReference>
<comment type="similarity">
    <text evidence="3">Belongs to the krueppel C2H2-type zinc-finger protein family.</text>
</comment>
<dbReference type="InterPro" id="IPR050826">
    <property type="entry name" value="Krueppel_C2H2_ZnFinger"/>
</dbReference>
<feature type="coiled-coil region" evidence="13">
    <location>
        <begin position="94"/>
        <end position="128"/>
    </location>
</feature>
<dbReference type="FunFam" id="3.30.160.60:FF:000358">
    <property type="entry name" value="zinc finger protein 24"/>
    <property type="match status" value="2"/>
</dbReference>
<reference evidence="16" key="1">
    <citation type="submission" date="2021-06" db="EMBL/GenBank/DDBJ databases">
        <authorList>
            <consortium name="Wellcome Sanger Institute Data Sharing"/>
        </authorList>
    </citation>
    <scope>NUCLEOTIDE SEQUENCE [LARGE SCALE GENOMIC DNA]</scope>
</reference>
<feature type="domain" description="C2H2-type" evidence="15">
    <location>
        <begin position="560"/>
        <end position="587"/>
    </location>
</feature>
<dbReference type="FunFam" id="3.30.160.60:FF:000281">
    <property type="entry name" value="Zinc finger protein 558 isoform X1"/>
    <property type="match status" value="1"/>
</dbReference>
<evidence type="ECO:0000256" key="9">
    <source>
        <dbReference type="ARBA" id="ARBA00023125"/>
    </source>
</evidence>
<dbReference type="PROSITE" id="PS50157">
    <property type="entry name" value="ZINC_FINGER_C2H2_2"/>
    <property type="match status" value="12"/>
</dbReference>
<dbReference type="InterPro" id="IPR036236">
    <property type="entry name" value="Znf_C2H2_sf"/>
</dbReference>
<evidence type="ECO:0000259" key="15">
    <source>
        <dbReference type="PROSITE" id="PS50157"/>
    </source>
</evidence>
<dbReference type="SMART" id="SM00355">
    <property type="entry name" value="ZnF_C2H2"/>
    <property type="match status" value="12"/>
</dbReference>
<gene>
    <name evidence="16" type="primary">LOC114662959</name>
</gene>
<feature type="domain" description="C2H2-type" evidence="15">
    <location>
        <begin position="588"/>
        <end position="615"/>
    </location>
</feature>
<feature type="domain" description="C2H2-type" evidence="15">
    <location>
        <begin position="448"/>
        <end position="475"/>
    </location>
</feature>
<keyword evidence="7" id="KW-0862">Zinc</keyword>
<evidence type="ECO:0000256" key="8">
    <source>
        <dbReference type="ARBA" id="ARBA00023015"/>
    </source>
</evidence>
<dbReference type="FunFam" id="3.30.160.60:FF:000512">
    <property type="entry name" value="zinc finger protein 197 isoform X1"/>
    <property type="match status" value="1"/>
</dbReference>